<dbReference type="Proteomes" id="UP001239083">
    <property type="component" value="Unassembled WGS sequence"/>
</dbReference>
<keyword evidence="1" id="KW-1133">Transmembrane helix</keyword>
<keyword evidence="1" id="KW-0472">Membrane</keyword>
<comment type="caution">
    <text evidence="2">The sequence shown here is derived from an EMBL/GenBank/DDBJ whole genome shotgun (WGS) entry which is preliminary data.</text>
</comment>
<sequence>MAQPARLKPPRSKHVPYVRHGTRPEVIRHLPIGPDDVLTVERVERFVKETKRKPDVRLAVLGTLRAHAVNGAEVPLAGAGTFFAALALFLTAVVGPSVPAGWLWLLWLGWGVAVTIAAFWVVRVSFAAHTRRVTATTWLGAYEDSLKN</sequence>
<protein>
    <submittedName>
        <fullName evidence="2">Fatty acid desaturase</fullName>
    </submittedName>
</protein>
<name>A0ABU0R9U9_9MICO</name>
<evidence type="ECO:0000313" key="3">
    <source>
        <dbReference type="Proteomes" id="UP001239083"/>
    </source>
</evidence>
<evidence type="ECO:0000313" key="2">
    <source>
        <dbReference type="EMBL" id="MDQ0894857.1"/>
    </source>
</evidence>
<evidence type="ECO:0000256" key="1">
    <source>
        <dbReference type="SAM" id="Phobius"/>
    </source>
</evidence>
<keyword evidence="1" id="KW-0812">Transmembrane</keyword>
<gene>
    <name evidence="2" type="ORF">QFZ26_002412</name>
</gene>
<feature type="transmembrane region" description="Helical" evidence="1">
    <location>
        <begin position="74"/>
        <end position="95"/>
    </location>
</feature>
<accession>A0ABU0R9U9</accession>
<feature type="transmembrane region" description="Helical" evidence="1">
    <location>
        <begin position="101"/>
        <end position="122"/>
    </location>
</feature>
<organism evidence="2 3">
    <name type="scientific">Agromyces ramosus</name>
    <dbReference type="NCBI Taxonomy" id="33879"/>
    <lineage>
        <taxon>Bacteria</taxon>
        <taxon>Bacillati</taxon>
        <taxon>Actinomycetota</taxon>
        <taxon>Actinomycetes</taxon>
        <taxon>Micrococcales</taxon>
        <taxon>Microbacteriaceae</taxon>
        <taxon>Agromyces</taxon>
    </lineage>
</organism>
<proteinExistence type="predicted"/>
<dbReference type="EMBL" id="JAUSYY010000001">
    <property type="protein sequence ID" value="MDQ0894857.1"/>
    <property type="molecule type" value="Genomic_DNA"/>
</dbReference>
<keyword evidence="3" id="KW-1185">Reference proteome</keyword>
<reference evidence="2 3" key="1">
    <citation type="submission" date="2023-07" db="EMBL/GenBank/DDBJ databases">
        <title>Comparative genomics of wheat-associated soil bacteria to identify genetic determinants of phenazine resistance.</title>
        <authorList>
            <person name="Mouncey N."/>
        </authorList>
    </citation>
    <scope>NUCLEOTIDE SEQUENCE [LARGE SCALE GENOMIC DNA]</scope>
    <source>
        <strain evidence="2 3">V3I3</strain>
    </source>
</reference>